<proteinExistence type="predicted"/>
<reference evidence="3" key="2">
    <citation type="submission" date="2008-04" db="EMBL/GenBank/DDBJ databases">
        <title>Draft genome sequence of Providencia stuartii(ATCC 25827).</title>
        <authorList>
            <person name="Sudarsanam P."/>
            <person name="Ley R."/>
            <person name="Guruge J."/>
            <person name="Turnbaugh P.J."/>
            <person name="Mahowald M."/>
            <person name="Liep D."/>
            <person name="Gordon J."/>
        </authorList>
    </citation>
    <scope>NUCLEOTIDE SEQUENCE [LARGE SCALE GENOMIC DNA]</scope>
    <source>
        <strain evidence="3">ATCC 25827</strain>
    </source>
</reference>
<comment type="caution">
    <text evidence="2">The sequence shown here is derived from an EMBL/GenBank/DDBJ whole genome shotgun (WGS) entry which is preliminary data.</text>
</comment>
<feature type="transmembrane region" description="Helical" evidence="1">
    <location>
        <begin position="12"/>
        <end position="39"/>
    </location>
</feature>
<reference evidence="3" key="1">
    <citation type="submission" date="2008-04" db="EMBL/GenBank/DDBJ databases">
        <title>Draft genome sequence of Providencia stuartii (ATCC 25827).</title>
        <authorList>
            <person name="Sudarsanam P."/>
            <person name="Ley R."/>
            <person name="Guruge J."/>
            <person name="Turnbaugh P.J."/>
            <person name="Mahowald M."/>
            <person name="Liep D."/>
            <person name="Gordon J."/>
        </authorList>
    </citation>
    <scope>NUCLEOTIDE SEQUENCE [LARGE SCALE GENOMIC DNA]</scope>
    <source>
        <strain evidence="3">ATCC 25827</strain>
    </source>
</reference>
<protein>
    <submittedName>
        <fullName evidence="2">Uncharacterized protein</fullName>
    </submittedName>
</protein>
<gene>
    <name evidence="2" type="ORF">PROSTU_01284</name>
</gene>
<dbReference type="EMBL" id="ABJD02000099">
    <property type="protein sequence ID" value="EDU60747.1"/>
    <property type="molecule type" value="Genomic_DNA"/>
</dbReference>
<keyword evidence="1" id="KW-0812">Transmembrane</keyword>
<name>A0AA86Z2B4_PROST</name>
<dbReference type="Proteomes" id="UP000004506">
    <property type="component" value="Unassembled WGS sequence"/>
</dbReference>
<sequence>MLFTVNKFNGLSWFLLFIALAYCFGLIHSFTHLFCWLSFEHTKQQRQ</sequence>
<evidence type="ECO:0000313" key="3">
    <source>
        <dbReference type="Proteomes" id="UP000004506"/>
    </source>
</evidence>
<evidence type="ECO:0000256" key="1">
    <source>
        <dbReference type="SAM" id="Phobius"/>
    </source>
</evidence>
<reference evidence="2 3" key="3">
    <citation type="submission" date="2008-05" db="EMBL/GenBank/DDBJ databases">
        <authorList>
            <person name="Fulton L."/>
            <person name="Clifton S."/>
            <person name="Fulton B."/>
            <person name="Xu J."/>
            <person name="Minx P."/>
            <person name="Pepin K.H."/>
            <person name="Johnson M."/>
            <person name="Thiruvilangam P."/>
            <person name="Bhonagiri V."/>
            <person name="Nash W.E."/>
            <person name="Mardis E.R."/>
            <person name="Wilson R.K."/>
        </authorList>
    </citation>
    <scope>NUCLEOTIDE SEQUENCE [LARGE SCALE GENOMIC DNA]</scope>
    <source>
        <strain evidence="2 3">ATCC 25827</strain>
    </source>
</reference>
<keyword evidence="1" id="KW-1133">Transmembrane helix</keyword>
<evidence type="ECO:0000313" key="2">
    <source>
        <dbReference type="EMBL" id="EDU60747.1"/>
    </source>
</evidence>
<organism evidence="2 3">
    <name type="scientific">Providencia stuartii ATCC 25827</name>
    <dbReference type="NCBI Taxonomy" id="471874"/>
    <lineage>
        <taxon>Bacteria</taxon>
        <taxon>Pseudomonadati</taxon>
        <taxon>Pseudomonadota</taxon>
        <taxon>Gammaproteobacteria</taxon>
        <taxon>Enterobacterales</taxon>
        <taxon>Morganellaceae</taxon>
        <taxon>Providencia</taxon>
    </lineage>
</organism>
<accession>A0AA86Z2B4</accession>
<keyword evidence="1" id="KW-0472">Membrane</keyword>
<dbReference type="AlphaFoldDB" id="A0AA86Z2B4"/>